<accession>A0A2A6LY85</accession>
<sequence>MSVKDENAEKIGTLADELDAVLFASKLPLPPHLHLTALTEKVREARDILVSVFKDETGDDPWEDNPLVG</sequence>
<name>A0A2A6LY85_RHIFR</name>
<protein>
    <submittedName>
        <fullName evidence="1">Uncharacterized protein</fullName>
    </submittedName>
</protein>
<proteinExistence type="predicted"/>
<gene>
    <name evidence="1" type="ORF">CO661_14140</name>
</gene>
<dbReference type="EMBL" id="NWTC01000009">
    <property type="protein sequence ID" value="PDT47318.1"/>
    <property type="molecule type" value="Genomic_DNA"/>
</dbReference>
<comment type="caution">
    <text evidence="1">The sequence shown here is derived from an EMBL/GenBank/DDBJ whole genome shotgun (WGS) entry which is preliminary data.</text>
</comment>
<dbReference type="Proteomes" id="UP000220353">
    <property type="component" value="Unassembled WGS sequence"/>
</dbReference>
<evidence type="ECO:0000313" key="2">
    <source>
        <dbReference type="Proteomes" id="UP000220353"/>
    </source>
</evidence>
<organism evidence="1 2">
    <name type="scientific">Rhizobium fredii</name>
    <name type="common">Sinorhizobium fredii</name>
    <dbReference type="NCBI Taxonomy" id="380"/>
    <lineage>
        <taxon>Bacteria</taxon>
        <taxon>Pseudomonadati</taxon>
        <taxon>Pseudomonadota</taxon>
        <taxon>Alphaproteobacteria</taxon>
        <taxon>Hyphomicrobiales</taxon>
        <taxon>Rhizobiaceae</taxon>
        <taxon>Sinorhizobium/Ensifer group</taxon>
        <taxon>Sinorhizobium</taxon>
    </lineage>
</organism>
<evidence type="ECO:0000313" key="1">
    <source>
        <dbReference type="EMBL" id="PDT47318.1"/>
    </source>
</evidence>
<reference evidence="1 2" key="1">
    <citation type="submission" date="2017-09" db="EMBL/GenBank/DDBJ databases">
        <title>Comparative genomics of rhizobia isolated from Phaseolus vulgaris in China.</title>
        <authorList>
            <person name="Tong W."/>
        </authorList>
    </citation>
    <scope>NUCLEOTIDE SEQUENCE [LARGE SCALE GENOMIC DNA]</scope>
    <source>
        <strain evidence="1 2">PCH1</strain>
    </source>
</reference>
<dbReference type="AlphaFoldDB" id="A0A2A6LY85"/>